<evidence type="ECO:0008006" key="4">
    <source>
        <dbReference type="Google" id="ProtNLM"/>
    </source>
</evidence>
<proteinExistence type="predicted"/>
<feature type="region of interest" description="Disordered" evidence="1">
    <location>
        <begin position="230"/>
        <end position="262"/>
    </location>
</feature>
<dbReference type="AlphaFoldDB" id="A0AA88KKS7"/>
<evidence type="ECO:0000256" key="1">
    <source>
        <dbReference type="SAM" id="MobiDB-lite"/>
    </source>
</evidence>
<dbReference type="GeneID" id="68097150"/>
<dbReference type="Proteomes" id="UP000816034">
    <property type="component" value="Unassembled WGS sequence"/>
</dbReference>
<feature type="compositionally biased region" description="Low complexity" evidence="1">
    <location>
        <begin position="14"/>
        <end position="46"/>
    </location>
</feature>
<dbReference type="RefSeq" id="XP_044549037.1">
    <property type="nucleotide sequence ID" value="XM_044694362.1"/>
</dbReference>
<reference evidence="2 3" key="1">
    <citation type="journal article" date="2018" name="BMC Genomics">
        <title>The genome of Naegleria lovaniensis, the basis for a comparative approach to unravel pathogenicity factors of the human pathogenic amoeba N. fowleri.</title>
        <authorList>
            <person name="Liechti N."/>
            <person name="Schurch N."/>
            <person name="Bruggmann R."/>
            <person name="Wittwer M."/>
        </authorList>
    </citation>
    <scope>NUCLEOTIDE SEQUENCE [LARGE SCALE GENOMIC DNA]</scope>
    <source>
        <strain evidence="2 3">ATCC 30569</strain>
    </source>
</reference>
<name>A0AA88KKS7_NAELO</name>
<evidence type="ECO:0000313" key="2">
    <source>
        <dbReference type="EMBL" id="KAG2383358.1"/>
    </source>
</evidence>
<evidence type="ECO:0000313" key="3">
    <source>
        <dbReference type="Proteomes" id="UP000816034"/>
    </source>
</evidence>
<accession>A0AA88KKS7</accession>
<comment type="caution">
    <text evidence="2">The sequence shown here is derived from an EMBL/GenBank/DDBJ whole genome shotgun (WGS) entry which is preliminary data.</text>
</comment>
<protein>
    <recommendedName>
        <fullName evidence="4">Myb-like domain-containing protein</fullName>
    </recommendedName>
</protein>
<dbReference type="EMBL" id="PYSW02000021">
    <property type="protein sequence ID" value="KAG2383358.1"/>
    <property type="molecule type" value="Genomic_DNA"/>
</dbReference>
<sequence length="290" mass="32646">MKRKRTGSTKASGTIGTETATTTNQPTTTSSKKKTNNNNNIQQSKSLFNFSQAPGWNEEENRILRLGIMKFGVGSWSTIHRSGILPGKNYAQLYIQTQRMLGVQSLAPFNGIRLDTDRVRKDFEKLAEEISNKGSLSSTEKKSSSRKSKKGQAAIYSAEGMDIKNGLIVNANGANPTKDSIKKKREQNIEQYELSEEQVAEMVNEEEMYAIKRKTRLEFTQNLMKYLEQTGQLQDDSKSSSSSHGAVEEEEHDGYENSTETNLETINNELTKCKNELNSLMKRYLKSTCQ</sequence>
<keyword evidence="3" id="KW-1185">Reference proteome</keyword>
<organism evidence="2 3">
    <name type="scientific">Naegleria lovaniensis</name>
    <name type="common">Amoeba</name>
    <dbReference type="NCBI Taxonomy" id="51637"/>
    <lineage>
        <taxon>Eukaryota</taxon>
        <taxon>Discoba</taxon>
        <taxon>Heterolobosea</taxon>
        <taxon>Tetramitia</taxon>
        <taxon>Eutetramitia</taxon>
        <taxon>Vahlkampfiidae</taxon>
        <taxon>Naegleria</taxon>
    </lineage>
</organism>
<dbReference type="PANTHER" id="PTHR41733">
    <property type="entry name" value="UBIQUITIN-ASSOCIATED/TRANSLATION ELONGATION FACTOR EF1B, N-TERMINAL, EUKARYOTE"/>
    <property type="match status" value="1"/>
</dbReference>
<dbReference type="Gene3D" id="1.10.10.60">
    <property type="entry name" value="Homeodomain-like"/>
    <property type="match status" value="1"/>
</dbReference>
<gene>
    <name evidence="2" type="ORF">C9374_004695</name>
</gene>
<feature type="region of interest" description="Disordered" evidence="1">
    <location>
        <begin position="130"/>
        <end position="153"/>
    </location>
</feature>
<dbReference type="PANTHER" id="PTHR41733:SF1">
    <property type="entry name" value="CHROMOSOME UNDETERMINED SCAFFOLD_30, WHOLE GENOME SHOTGUN SEQUENCE"/>
    <property type="match status" value="1"/>
</dbReference>
<dbReference type="InterPro" id="IPR009057">
    <property type="entry name" value="Homeodomain-like_sf"/>
</dbReference>
<dbReference type="SUPFAM" id="SSF46689">
    <property type="entry name" value="Homeodomain-like"/>
    <property type="match status" value="1"/>
</dbReference>
<feature type="region of interest" description="Disordered" evidence="1">
    <location>
        <begin position="1"/>
        <end position="46"/>
    </location>
</feature>